<dbReference type="InterPro" id="IPR003593">
    <property type="entry name" value="AAA+_ATPase"/>
</dbReference>
<keyword evidence="11" id="KW-1185">Reference proteome</keyword>
<feature type="domain" description="ABC transmembrane type-1" evidence="9">
    <location>
        <begin position="1"/>
        <end position="119"/>
    </location>
</feature>
<accession>X6MYS4</accession>
<dbReference type="GO" id="GO:0016020">
    <property type="term" value="C:membrane"/>
    <property type="evidence" value="ECO:0007669"/>
    <property type="project" value="UniProtKB-SubCell"/>
</dbReference>
<dbReference type="SUPFAM" id="SSF90123">
    <property type="entry name" value="ABC transporter transmembrane region"/>
    <property type="match status" value="1"/>
</dbReference>
<proteinExistence type="inferred from homology"/>
<evidence type="ECO:0000256" key="5">
    <source>
        <dbReference type="ARBA" id="ARBA00022989"/>
    </source>
</evidence>
<dbReference type="PANTHER" id="PTHR24221">
    <property type="entry name" value="ATP-BINDING CASSETTE SUB-FAMILY B"/>
    <property type="match status" value="1"/>
</dbReference>
<evidence type="ECO:0000259" key="8">
    <source>
        <dbReference type="PROSITE" id="PS50893"/>
    </source>
</evidence>
<dbReference type="PROSITE" id="PS50893">
    <property type="entry name" value="ABC_TRANSPORTER_2"/>
    <property type="match status" value="1"/>
</dbReference>
<dbReference type="EMBL" id="ASPP01014405">
    <property type="protein sequence ID" value="ETO18783.1"/>
    <property type="molecule type" value="Genomic_DNA"/>
</dbReference>
<keyword evidence="5" id="KW-1133">Transmembrane helix</keyword>
<evidence type="ECO:0000256" key="4">
    <source>
        <dbReference type="ARBA" id="ARBA00022840"/>
    </source>
</evidence>
<comment type="similarity">
    <text evidence="7">Belongs to the ABC transporter superfamily. ABCB family. Heavy Metal importer (TC 3.A.1.210) subfamily.</text>
</comment>
<evidence type="ECO:0000256" key="2">
    <source>
        <dbReference type="ARBA" id="ARBA00022692"/>
    </source>
</evidence>
<evidence type="ECO:0000256" key="1">
    <source>
        <dbReference type="ARBA" id="ARBA00004141"/>
    </source>
</evidence>
<dbReference type="InterPro" id="IPR036640">
    <property type="entry name" value="ABC1_TM_sf"/>
</dbReference>
<dbReference type="InterPro" id="IPR003439">
    <property type="entry name" value="ABC_transporter-like_ATP-bd"/>
</dbReference>
<feature type="non-terminal residue" evidence="10">
    <location>
        <position position="1"/>
    </location>
</feature>
<dbReference type="InterPro" id="IPR039421">
    <property type="entry name" value="Type_1_exporter"/>
</dbReference>
<dbReference type="OrthoDB" id="6500128at2759"/>
<organism evidence="10 11">
    <name type="scientific">Reticulomyxa filosa</name>
    <dbReference type="NCBI Taxonomy" id="46433"/>
    <lineage>
        <taxon>Eukaryota</taxon>
        <taxon>Sar</taxon>
        <taxon>Rhizaria</taxon>
        <taxon>Retaria</taxon>
        <taxon>Foraminifera</taxon>
        <taxon>Monothalamids</taxon>
        <taxon>Reticulomyxidae</taxon>
        <taxon>Reticulomyxa</taxon>
    </lineage>
</organism>
<dbReference type="Proteomes" id="UP000023152">
    <property type="component" value="Unassembled WGS sequence"/>
</dbReference>
<dbReference type="GO" id="GO:0016887">
    <property type="term" value="F:ATP hydrolysis activity"/>
    <property type="evidence" value="ECO:0007669"/>
    <property type="project" value="InterPro"/>
</dbReference>
<dbReference type="AlphaFoldDB" id="X6MYS4"/>
<dbReference type="SUPFAM" id="SSF52540">
    <property type="entry name" value="P-loop containing nucleoside triphosphate hydrolases"/>
    <property type="match status" value="1"/>
</dbReference>
<dbReference type="Pfam" id="PF00005">
    <property type="entry name" value="ABC_tran"/>
    <property type="match status" value="1"/>
</dbReference>
<evidence type="ECO:0000259" key="9">
    <source>
        <dbReference type="PROSITE" id="PS50929"/>
    </source>
</evidence>
<comment type="caution">
    <text evidence="10">The sequence shown here is derived from an EMBL/GenBank/DDBJ whole genome shotgun (WGS) entry which is preliminary data.</text>
</comment>
<evidence type="ECO:0000256" key="7">
    <source>
        <dbReference type="ARBA" id="ARBA00024363"/>
    </source>
</evidence>
<evidence type="ECO:0000313" key="10">
    <source>
        <dbReference type="EMBL" id="ETO18783.1"/>
    </source>
</evidence>
<dbReference type="Pfam" id="PF00664">
    <property type="entry name" value="ABC_membrane"/>
    <property type="match status" value="1"/>
</dbReference>
<protein>
    <submittedName>
        <fullName evidence="10">ABC transporter related protein</fullName>
    </submittedName>
</protein>
<name>X6MYS4_RETFI</name>
<evidence type="ECO:0000256" key="3">
    <source>
        <dbReference type="ARBA" id="ARBA00022741"/>
    </source>
</evidence>
<dbReference type="OMA" id="TIKPNEC"/>
<dbReference type="PANTHER" id="PTHR24221:SF654">
    <property type="entry name" value="ATP-BINDING CASSETTE SUB-FAMILY B MEMBER 6"/>
    <property type="match status" value="1"/>
</dbReference>
<keyword evidence="4" id="KW-0067">ATP-binding</keyword>
<comment type="subcellular location">
    <subcellularLocation>
        <location evidence="1">Membrane</location>
        <topology evidence="1">Multi-pass membrane protein</topology>
    </subcellularLocation>
</comment>
<dbReference type="InterPro" id="IPR011527">
    <property type="entry name" value="ABC1_TM_dom"/>
</dbReference>
<evidence type="ECO:0000313" key="11">
    <source>
        <dbReference type="Proteomes" id="UP000023152"/>
    </source>
</evidence>
<reference evidence="10 11" key="1">
    <citation type="journal article" date="2013" name="Curr. Biol.">
        <title>The Genome of the Foraminiferan Reticulomyxa filosa.</title>
        <authorList>
            <person name="Glockner G."/>
            <person name="Hulsmann N."/>
            <person name="Schleicher M."/>
            <person name="Noegel A.A."/>
            <person name="Eichinger L."/>
            <person name="Gallinger C."/>
            <person name="Pawlowski J."/>
            <person name="Sierra R."/>
            <person name="Euteneuer U."/>
            <person name="Pillet L."/>
            <person name="Moustafa A."/>
            <person name="Platzer M."/>
            <person name="Groth M."/>
            <person name="Szafranski K."/>
            <person name="Schliwa M."/>
        </authorList>
    </citation>
    <scope>NUCLEOTIDE SEQUENCE [LARGE SCALE GENOMIC DNA]</scope>
</reference>
<dbReference type="SMART" id="SM00382">
    <property type="entry name" value="AAA"/>
    <property type="match status" value="1"/>
</dbReference>
<dbReference type="Gene3D" id="1.20.1560.10">
    <property type="entry name" value="ABC transporter type 1, transmembrane domain"/>
    <property type="match status" value="1"/>
</dbReference>
<sequence>AYVYCAYSFKLKDHIKSRNEQDDIRYSFLIETLNGIHTIKSYGLEEIFLRRYQNLTYKTALANYNITDDQIQSLDYGFGAQMAVAGSITMGTLIACILLSGRLMQPVQRAFGLWSRMQEHEINEERIKELFSLPIVRKSSDVKIAKKDGLIEFKNVSFTYSNNQKPIFENITLTIKPNECISISGMNSIGKSTILKMIAGLYLPTKGEVLIDNISIKDYPSDELVNQIGYIPTQGTIYEGTIRDNLTRFGQIPLEQAIEVASMLGIDKEISLMVAGYDTLLQGQNTDNITPGLRQRIVIARAIASKPRVILFDSADRALDKEDKSLTLKHKEILKDNSDPNLLFDFLRSIGKFAETDDRLDIPYSLITLLNAKNEIYDLRRIIESIPYKALNFDIVDLKNVDC</sequence>
<keyword evidence="6" id="KW-0472">Membrane</keyword>
<evidence type="ECO:0000256" key="6">
    <source>
        <dbReference type="ARBA" id="ARBA00023136"/>
    </source>
</evidence>
<keyword evidence="3" id="KW-0547">Nucleotide-binding</keyword>
<dbReference type="GO" id="GO:0005524">
    <property type="term" value="F:ATP binding"/>
    <property type="evidence" value="ECO:0007669"/>
    <property type="project" value="UniProtKB-KW"/>
</dbReference>
<keyword evidence="2" id="KW-0812">Transmembrane</keyword>
<dbReference type="PROSITE" id="PS50929">
    <property type="entry name" value="ABC_TM1F"/>
    <property type="match status" value="1"/>
</dbReference>
<dbReference type="Gene3D" id="3.40.50.300">
    <property type="entry name" value="P-loop containing nucleotide triphosphate hydrolases"/>
    <property type="match status" value="1"/>
</dbReference>
<dbReference type="GO" id="GO:0140359">
    <property type="term" value="F:ABC-type transporter activity"/>
    <property type="evidence" value="ECO:0007669"/>
    <property type="project" value="InterPro"/>
</dbReference>
<dbReference type="InterPro" id="IPR027417">
    <property type="entry name" value="P-loop_NTPase"/>
</dbReference>
<feature type="domain" description="ABC transporter" evidence="8">
    <location>
        <begin position="151"/>
        <end position="389"/>
    </location>
</feature>
<gene>
    <name evidence="10" type="ORF">RFI_18464</name>
</gene>
<dbReference type="GO" id="GO:0034040">
    <property type="term" value="F:ATPase-coupled lipid transmembrane transporter activity"/>
    <property type="evidence" value="ECO:0007669"/>
    <property type="project" value="TreeGrafter"/>
</dbReference>